<keyword evidence="1" id="KW-0812">Transmembrane</keyword>
<keyword evidence="1" id="KW-1133">Transmembrane helix</keyword>
<reference evidence="3" key="2">
    <citation type="submission" date="2015-01" db="EMBL/GenBank/DDBJ databases">
        <title>Evolutionary Origins and Diversification of the Mycorrhizal Mutualists.</title>
        <authorList>
            <consortium name="DOE Joint Genome Institute"/>
            <consortium name="Mycorrhizal Genomics Consortium"/>
            <person name="Kohler A."/>
            <person name="Kuo A."/>
            <person name="Nagy L.G."/>
            <person name="Floudas D."/>
            <person name="Copeland A."/>
            <person name="Barry K.W."/>
            <person name="Cichocki N."/>
            <person name="Veneault-Fourrey C."/>
            <person name="LaButti K."/>
            <person name="Lindquist E.A."/>
            <person name="Lipzen A."/>
            <person name="Lundell T."/>
            <person name="Morin E."/>
            <person name="Murat C."/>
            <person name="Riley R."/>
            <person name="Ohm R."/>
            <person name="Sun H."/>
            <person name="Tunlid A."/>
            <person name="Henrissat B."/>
            <person name="Grigoriev I.V."/>
            <person name="Hibbett D.S."/>
            <person name="Martin F."/>
        </authorList>
    </citation>
    <scope>NUCLEOTIDE SEQUENCE [LARGE SCALE GENOMIC DNA]</scope>
    <source>
        <strain evidence="3">h7</strain>
    </source>
</reference>
<accession>A0A0C2XM10</accession>
<dbReference type="HOGENOM" id="CLU_1959847_0_0_1"/>
<sequence>MLERTQRSLRTATMKKNGSRSIGQTLPSSIFQVRSSSTPKFPNYHVTDVYMFQSLIVMPPELLVAAVVYVVMFIFVLTSAAFTPPSNASRSFVRETIWYLLAQIIIIARSFQTNFDTGYSESRIWTLR</sequence>
<proteinExistence type="predicted"/>
<keyword evidence="1" id="KW-0472">Membrane</keyword>
<name>A0A0C2XM10_HEBCY</name>
<gene>
    <name evidence="2" type="ORF">M413DRAFT_241691</name>
</gene>
<evidence type="ECO:0000256" key="1">
    <source>
        <dbReference type="SAM" id="Phobius"/>
    </source>
</evidence>
<dbReference type="Proteomes" id="UP000053424">
    <property type="component" value="Unassembled WGS sequence"/>
</dbReference>
<protein>
    <submittedName>
        <fullName evidence="2">Uncharacterized protein</fullName>
    </submittedName>
</protein>
<organism evidence="2 3">
    <name type="scientific">Hebeloma cylindrosporum</name>
    <dbReference type="NCBI Taxonomy" id="76867"/>
    <lineage>
        <taxon>Eukaryota</taxon>
        <taxon>Fungi</taxon>
        <taxon>Dikarya</taxon>
        <taxon>Basidiomycota</taxon>
        <taxon>Agaricomycotina</taxon>
        <taxon>Agaricomycetes</taxon>
        <taxon>Agaricomycetidae</taxon>
        <taxon>Agaricales</taxon>
        <taxon>Agaricineae</taxon>
        <taxon>Hymenogastraceae</taxon>
        <taxon>Hebeloma</taxon>
    </lineage>
</organism>
<keyword evidence="3" id="KW-1185">Reference proteome</keyword>
<feature type="transmembrane region" description="Helical" evidence="1">
    <location>
        <begin position="96"/>
        <end position="115"/>
    </location>
</feature>
<feature type="transmembrane region" description="Helical" evidence="1">
    <location>
        <begin position="62"/>
        <end position="84"/>
    </location>
</feature>
<evidence type="ECO:0000313" key="2">
    <source>
        <dbReference type="EMBL" id="KIM38768.1"/>
    </source>
</evidence>
<reference evidence="2 3" key="1">
    <citation type="submission" date="2014-04" db="EMBL/GenBank/DDBJ databases">
        <authorList>
            <consortium name="DOE Joint Genome Institute"/>
            <person name="Kuo A."/>
            <person name="Gay G."/>
            <person name="Dore J."/>
            <person name="Kohler A."/>
            <person name="Nagy L.G."/>
            <person name="Floudas D."/>
            <person name="Copeland A."/>
            <person name="Barry K.W."/>
            <person name="Cichocki N."/>
            <person name="Veneault-Fourrey C."/>
            <person name="LaButti K."/>
            <person name="Lindquist E.A."/>
            <person name="Lipzen A."/>
            <person name="Lundell T."/>
            <person name="Morin E."/>
            <person name="Murat C."/>
            <person name="Sun H."/>
            <person name="Tunlid A."/>
            <person name="Henrissat B."/>
            <person name="Grigoriev I.V."/>
            <person name="Hibbett D.S."/>
            <person name="Martin F."/>
            <person name="Nordberg H.P."/>
            <person name="Cantor M.N."/>
            <person name="Hua S.X."/>
        </authorList>
    </citation>
    <scope>NUCLEOTIDE SEQUENCE [LARGE SCALE GENOMIC DNA]</scope>
    <source>
        <strain evidence="3">h7</strain>
    </source>
</reference>
<evidence type="ECO:0000313" key="3">
    <source>
        <dbReference type="Proteomes" id="UP000053424"/>
    </source>
</evidence>
<dbReference type="AlphaFoldDB" id="A0A0C2XM10"/>
<dbReference type="EMBL" id="KN831789">
    <property type="protein sequence ID" value="KIM38768.1"/>
    <property type="molecule type" value="Genomic_DNA"/>
</dbReference>